<dbReference type="Pfam" id="PF02518">
    <property type="entry name" value="HATPase_c"/>
    <property type="match status" value="1"/>
</dbReference>
<protein>
    <recommendedName>
        <fullName evidence="3">histidine kinase</fullName>
        <ecNumber evidence="3">2.7.13.3</ecNumber>
    </recommendedName>
</protein>
<evidence type="ECO:0000256" key="1">
    <source>
        <dbReference type="ARBA" id="ARBA00000085"/>
    </source>
</evidence>
<comment type="caution">
    <text evidence="19">The sequence shown here is derived from an EMBL/GenBank/DDBJ whole genome shotgun (WGS) entry which is preliminary data.</text>
</comment>
<dbReference type="Pfam" id="PF00072">
    <property type="entry name" value="Response_reg"/>
    <property type="match status" value="1"/>
</dbReference>
<dbReference type="SMART" id="SM00387">
    <property type="entry name" value="HATPase_c"/>
    <property type="match status" value="1"/>
</dbReference>
<dbReference type="SUPFAM" id="SSF47384">
    <property type="entry name" value="Homodimeric domain of signal transducing histidine kinase"/>
    <property type="match status" value="1"/>
</dbReference>
<keyword evidence="4" id="KW-1003">Cell membrane</keyword>
<keyword evidence="20" id="KW-1185">Reference proteome</keyword>
<evidence type="ECO:0000259" key="16">
    <source>
        <dbReference type="PROSITE" id="PS50109"/>
    </source>
</evidence>
<dbReference type="InterPro" id="IPR003594">
    <property type="entry name" value="HATPase_dom"/>
</dbReference>
<keyword evidence="10 19" id="KW-0067">ATP-binding</keyword>
<dbReference type="InterPro" id="IPR005467">
    <property type="entry name" value="His_kinase_dom"/>
</dbReference>
<organism evidence="19 20">
    <name type="scientific">Hoeflea prorocentri</name>
    <dbReference type="NCBI Taxonomy" id="1922333"/>
    <lineage>
        <taxon>Bacteria</taxon>
        <taxon>Pseudomonadati</taxon>
        <taxon>Pseudomonadota</taxon>
        <taxon>Alphaproteobacteria</taxon>
        <taxon>Hyphomicrobiales</taxon>
        <taxon>Rhizobiaceae</taxon>
        <taxon>Hoeflea</taxon>
    </lineage>
</organism>
<evidence type="ECO:0000256" key="8">
    <source>
        <dbReference type="ARBA" id="ARBA00022692"/>
    </source>
</evidence>
<dbReference type="PANTHER" id="PTHR43047">
    <property type="entry name" value="TWO-COMPONENT HISTIDINE PROTEIN KINASE"/>
    <property type="match status" value="1"/>
</dbReference>
<dbReference type="CDD" id="cd00082">
    <property type="entry name" value="HisKA"/>
    <property type="match status" value="1"/>
</dbReference>
<feature type="domain" description="Response regulatory" evidence="17">
    <location>
        <begin position="532"/>
        <end position="650"/>
    </location>
</feature>
<dbReference type="GO" id="GO:0005886">
    <property type="term" value="C:plasma membrane"/>
    <property type="evidence" value="ECO:0007669"/>
    <property type="project" value="UniProtKB-SubCell"/>
</dbReference>
<dbReference type="Gene3D" id="1.10.287.130">
    <property type="match status" value="1"/>
</dbReference>
<keyword evidence="7" id="KW-0808">Transferase</keyword>
<dbReference type="InterPro" id="IPR003661">
    <property type="entry name" value="HisK_dim/P_dom"/>
</dbReference>
<dbReference type="SUPFAM" id="SSF55785">
    <property type="entry name" value="PYP-like sensor domain (PAS domain)"/>
    <property type="match status" value="1"/>
</dbReference>
<name>A0A9X3UL13_9HYPH</name>
<dbReference type="Gene3D" id="3.40.50.2300">
    <property type="match status" value="1"/>
</dbReference>
<dbReference type="SMART" id="SM00448">
    <property type="entry name" value="REC"/>
    <property type="match status" value="1"/>
</dbReference>
<gene>
    <name evidence="19" type="ORF">OQ273_18625</name>
</gene>
<evidence type="ECO:0000256" key="15">
    <source>
        <dbReference type="PROSITE-ProRule" id="PRU00169"/>
    </source>
</evidence>
<dbReference type="InterPro" id="IPR004358">
    <property type="entry name" value="Sig_transdc_His_kin-like_C"/>
</dbReference>
<feature type="modified residue" description="4-aspartylphosphate" evidence="15">
    <location>
        <position position="581"/>
    </location>
</feature>
<dbReference type="Pfam" id="PF13188">
    <property type="entry name" value="PAS_8"/>
    <property type="match status" value="1"/>
</dbReference>
<dbReference type="CDD" id="cd17546">
    <property type="entry name" value="REC_hyHK_CKI1_RcsC-like"/>
    <property type="match status" value="1"/>
</dbReference>
<feature type="domain" description="Histidine kinase" evidence="16">
    <location>
        <begin position="297"/>
        <end position="513"/>
    </location>
</feature>
<dbReference type="PANTHER" id="PTHR43047:SF64">
    <property type="entry name" value="HISTIDINE KINASE CONTAINING CHEY-HOMOLOGOUS RECEIVER DOMAIN AND PAS DOMAIN-RELATED"/>
    <property type="match status" value="1"/>
</dbReference>
<evidence type="ECO:0000256" key="3">
    <source>
        <dbReference type="ARBA" id="ARBA00012438"/>
    </source>
</evidence>
<dbReference type="SMART" id="SM00388">
    <property type="entry name" value="HisKA"/>
    <property type="match status" value="1"/>
</dbReference>
<feature type="domain" description="HPt" evidence="18">
    <location>
        <begin position="683"/>
        <end position="777"/>
    </location>
</feature>
<dbReference type="EMBL" id="JAPJZI010000001">
    <property type="protein sequence ID" value="MDA5400595.1"/>
    <property type="molecule type" value="Genomic_DNA"/>
</dbReference>
<evidence type="ECO:0000256" key="6">
    <source>
        <dbReference type="ARBA" id="ARBA00022553"/>
    </source>
</evidence>
<keyword evidence="8" id="KW-0812">Transmembrane</keyword>
<dbReference type="InterPro" id="IPR035965">
    <property type="entry name" value="PAS-like_dom_sf"/>
</dbReference>
<dbReference type="GO" id="GO:0005524">
    <property type="term" value="F:ATP binding"/>
    <property type="evidence" value="ECO:0007669"/>
    <property type="project" value="UniProtKB-KW"/>
</dbReference>
<dbReference type="Proteomes" id="UP001151234">
    <property type="component" value="Unassembled WGS sequence"/>
</dbReference>
<comment type="subcellular location">
    <subcellularLocation>
        <location evidence="2">Cell inner membrane</location>
        <topology evidence="2">Multi-pass membrane protein</topology>
    </subcellularLocation>
</comment>
<dbReference type="InterPro" id="IPR036641">
    <property type="entry name" value="HPT_dom_sf"/>
</dbReference>
<dbReference type="EC" id="2.7.13.3" evidence="3"/>
<evidence type="ECO:0000256" key="9">
    <source>
        <dbReference type="ARBA" id="ARBA00022777"/>
    </source>
</evidence>
<evidence type="ECO:0000256" key="7">
    <source>
        <dbReference type="ARBA" id="ARBA00022679"/>
    </source>
</evidence>
<dbReference type="InterPro" id="IPR001789">
    <property type="entry name" value="Sig_transdc_resp-reg_receiver"/>
</dbReference>
<dbReference type="SUPFAM" id="SSF55874">
    <property type="entry name" value="ATPase domain of HSP90 chaperone/DNA topoisomerase II/histidine kinase"/>
    <property type="match status" value="1"/>
</dbReference>
<dbReference type="PROSITE" id="PS50894">
    <property type="entry name" value="HPT"/>
    <property type="match status" value="1"/>
</dbReference>
<dbReference type="PROSITE" id="PS50110">
    <property type="entry name" value="RESPONSE_REGULATORY"/>
    <property type="match status" value="1"/>
</dbReference>
<dbReference type="PRINTS" id="PR00344">
    <property type="entry name" value="BCTRLSENSOR"/>
</dbReference>
<evidence type="ECO:0000259" key="17">
    <source>
        <dbReference type="PROSITE" id="PS50110"/>
    </source>
</evidence>
<dbReference type="Gene3D" id="3.30.565.10">
    <property type="entry name" value="Histidine kinase-like ATPase, C-terminal domain"/>
    <property type="match status" value="1"/>
</dbReference>
<dbReference type="PROSITE" id="PS50109">
    <property type="entry name" value="HIS_KIN"/>
    <property type="match status" value="1"/>
</dbReference>
<keyword evidence="9" id="KW-0418">Kinase</keyword>
<dbReference type="GO" id="GO:0000155">
    <property type="term" value="F:phosphorelay sensor kinase activity"/>
    <property type="evidence" value="ECO:0007669"/>
    <property type="project" value="InterPro"/>
</dbReference>
<keyword evidence="11" id="KW-1133">Transmembrane helix</keyword>
<dbReference type="InterPro" id="IPR008207">
    <property type="entry name" value="Sig_transdc_His_kin_Hpt_dom"/>
</dbReference>
<keyword evidence="10 19" id="KW-0547">Nucleotide-binding</keyword>
<evidence type="ECO:0000256" key="13">
    <source>
        <dbReference type="ARBA" id="ARBA00023136"/>
    </source>
</evidence>
<accession>A0A9X3UL13</accession>
<dbReference type="SUPFAM" id="SSF52172">
    <property type="entry name" value="CheY-like"/>
    <property type="match status" value="1"/>
</dbReference>
<dbReference type="Pfam" id="PF01627">
    <property type="entry name" value="Hpt"/>
    <property type="match status" value="1"/>
</dbReference>
<dbReference type="InterPro" id="IPR036097">
    <property type="entry name" value="HisK_dim/P_sf"/>
</dbReference>
<keyword evidence="5" id="KW-0997">Cell inner membrane</keyword>
<evidence type="ECO:0000256" key="4">
    <source>
        <dbReference type="ARBA" id="ARBA00022475"/>
    </source>
</evidence>
<dbReference type="Gene3D" id="3.30.450.20">
    <property type="entry name" value="PAS domain"/>
    <property type="match status" value="1"/>
</dbReference>
<evidence type="ECO:0000313" key="20">
    <source>
        <dbReference type="Proteomes" id="UP001151234"/>
    </source>
</evidence>
<evidence type="ECO:0000256" key="11">
    <source>
        <dbReference type="ARBA" id="ARBA00022989"/>
    </source>
</evidence>
<dbReference type="InterPro" id="IPR000014">
    <property type="entry name" value="PAS"/>
</dbReference>
<dbReference type="RefSeq" id="WP_267992274.1">
    <property type="nucleotide sequence ID" value="NZ_JAPJZI010000001.1"/>
</dbReference>
<dbReference type="InterPro" id="IPR036890">
    <property type="entry name" value="HATPase_C_sf"/>
</dbReference>
<evidence type="ECO:0000256" key="5">
    <source>
        <dbReference type="ARBA" id="ARBA00022519"/>
    </source>
</evidence>
<feature type="modified residue" description="Phosphohistidine" evidence="14">
    <location>
        <position position="722"/>
    </location>
</feature>
<evidence type="ECO:0000256" key="12">
    <source>
        <dbReference type="ARBA" id="ARBA00023012"/>
    </source>
</evidence>
<keyword evidence="12" id="KW-0902">Two-component regulatory system</keyword>
<proteinExistence type="predicted"/>
<dbReference type="InterPro" id="IPR011006">
    <property type="entry name" value="CheY-like_superfamily"/>
</dbReference>
<reference evidence="19" key="1">
    <citation type="submission" date="2022-11" db="EMBL/GenBank/DDBJ databases">
        <title>Draft genome sequence of Hoeflea poritis E7-10 and Hoeflea prorocentri PM5-8, separated from scleractinian coral Porites lutea and marine dinoflagellate.</title>
        <authorList>
            <person name="Zhang G."/>
            <person name="Wei Q."/>
            <person name="Cai L."/>
        </authorList>
    </citation>
    <scope>NUCLEOTIDE SEQUENCE</scope>
    <source>
        <strain evidence="19">PM5-8</strain>
    </source>
</reference>
<sequence>MTIETLRNLIRTHESWLTERVLEHARAHGYNIDSSTLEQPWRASICGFSEPMQATLAEDFWPPEISRQAGDRAETLTAFSVEEARLHRKRGVPLDQYIGLTKYYRRAYLDLVEEHFPPGEQADRYKQFVDLFFDNAEITICAEWEKMDTSAALREAARTNRVLTNEKNRYLTIFESLNEPVIIVDESGQVTNVNLAASLLFDSDAISGRGYYGDDVERRPNPQIAALIEEAGEATELEHQLETLRGVRTFNVKIQRMLDVSEKFTGTVIILSDVTDFRAAQRASEAANRAKSAFLATMSHDIRTPINGILGIGELLRAAPLSGVQSTYVDALLSSGELLLDLVNDVLDYSKLEAGETEVHTVVFEPGRMVARVARLSIGEARRKGLELTVEVAENCPPLVAADSSKIQRILLNLINNAVKFTQEGSVTISMDAAEGWLHFAVRDTGPGIPEADRVRVFEPFVQHHVSGAEPPPGTGLGLTICRRLADALGAQLTLEVPETGGSIFRLDCPVTEVEGSVGDASSKDDTVPPMDILLVEDNEINTLVIEGFMESDGHRIDNVTSGEAALERLSERSYGLVLMDIRLQGVDGFETIRHIRSSEEPAVNALPILVLTADQTDEVARLFADSRANAFLAKPFSRNDLRRAVQRAIGDSSTSSAQEVQAEDEIPLLDESVISEHREIIGAERTGRILATFLDTAGHHQAALREAVRTGDNAAMAHIAHTLKSAAEMTGLRYLGRNADTVERRVVAGCGDAELAEMAETLCREIDRAMAAVRKLTVT</sequence>
<dbReference type="AlphaFoldDB" id="A0A9X3UL13"/>
<dbReference type="Pfam" id="PF00512">
    <property type="entry name" value="HisKA"/>
    <property type="match status" value="1"/>
</dbReference>
<evidence type="ECO:0000256" key="14">
    <source>
        <dbReference type="PROSITE-ProRule" id="PRU00110"/>
    </source>
</evidence>
<dbReference type="Gene3D" id="1.20.120.160">
    <property type="entry name" value="HPT domain"/>
    <property type="match status" value="1"/>
</dbReference>
<comment type="catalytic activity">
    <reaction evidence="1">
        <text>ATP + protein L-histidine = ADP + protein N-phospho-L-histidine.</text>
        <dbReference type="EC" id="2.7.13.3"/>
    </reaction>
</comment>
<dbReference type="SUPFAM" id="SSF47226">
    <property type="entry name" value="Histidine-containing phosphotransfer domain, HPT domain"/>
    <property type="match status" value="1"/>
</dbReference>
<evidence type="ECO:0000256" key="2">
    <source>
        <dbReference type="ARBA" id="ARBA00004429"/>
    </source>
</evidence>
<evidence type="ECO:0000256" key="10">
    <source>
        <dbReference type="ARBA" id="ARBA00022840"/>
    </source>
</evidence>
<keyword evidence="6 15" id="KW-0597">Phosphoprotein</keyword>
<dbReference type="SMART" id="SM00091">
    <property type="entry name" value="PAS"/>
    <property type="match status" value="1"/>
</dbReference>
<keyword evidence="13" id="KW-0472">Membrane</keyword>
<evidence type="ECO:0000313" key="19">
    <source>
        <dbReference type="EMBL" id="MDA5400595.1"/>
    </source>
</evidence>
<evidence type="ECO:0000259" key="18">
    <source>
        <dbReference type="PROSITE" id="PS50894"/>
    </source>
</evidence>